<feature type="domain" description="HAMP" evidence="7">
    <location>
        <begin position="238"/>
        <end position="270"/>
    </location>
</feature>
<dbReference type="PROSITE" id="PS50111">
    <property type="entry name" value="CHEMOTAXIS_TRANSDUC_2"/>
    <property type="match status" value="1"/>
</dbReference>
<dbReference type="STRING" id="36842.SAMN02194393_00043"/>
<protein>
    <submittedName>
        <fullName evidence="8">Methyl-accepting chemotaxis protein</fullName>
    </submittedName>
</protein>
<feature type="transmembrane region" description="Helical" evidence="5">
    <location>
        <begin position="189"/>
        <end position="211"/>
    </location>
</feature>
<dbReference type="Gene3D" id="6.10.340.10">
    <property type="match status" value="1"/>
</dbReference>
<dbReference type="OrthoDB" id="1887545at2"/>
<evidence type="ECO:0000256" key="2">
    <source>
        <dbReference type="ARBA" id="ARBA00029447"/>
    </source>
</evidence>
<dbReference type="InterPro" id="IPR024478">
    <property type="entry name" value="HlyB_4HB_MCP"/>
</dbReference>
<evidence type="ECO:0000256" key="3">
    <source>
        <dbReference type="PROSITE-ProRule" id="PRU00284"/>
    </source>
</evidence>
<sequence length="576" mass="64289">MLKNLKISKKMVLGFTFIILLTCLVNLYGINSMNELQKLTVRMYDEPFTVTKAVDEANINVLKIMNEMKSIALEDSLQIQSYLKKIERYDSTIHKNFKLIYDNISSSKSTGYKEIVDKAYNSYKAWIPIREEYIELIKDGKKDEAAFLEKSKVTYYIGIINNSMNTLTEMANNSADSFYESAVKNSKQYISNIVITLAGVFIIAFIIALIITRGITKPMSNISKKLNIILSNEGNVIDLTQNINMKTKDEVGQLSKGIDWFITKIRQLVSQVANDSRVLSQSSNQVSIVMEQANQGIESISKEINEISCGLQNNANAVNESVKGIDEMNKSSQFISQESEKAFNNIKNILKFTKIGGESISEAVKAINVIKNYSKNTNKIVGDLKISSEQIGEIIFFITDISEQTNLLALNAAIEAARAGEHGKGFAIVAKEVRKLAEESKESAEKIKSLINKIQNKVQEADITIKQEASLVDETVEKGIEINSQFENILTSIENITKQIEKISNLSKDQNEISLNMKNSVDDISKNTSNNASGIQQINAVLEEQMSSLEEIGASMEELNSMAAVLKQQTDKFKVS</sequence>
<dbReference type="PANTHER" id="PTHR32089">
    <property type="entry name" value="METHYL-ACCEPTING CHEMOTAXIS PROTEIN MCPB"/>
    <property type="match status" value="1"/>
</dbReference>
<dbReference type="Pfam" id="PF12729">
    <property type="entry name" value="4HB_MCP_1"/>
    <property type="match status" value="1"/>
</dbReference>
<evidence type="ECO:0000313" key="8">
    <source>
        <dbReference type="EMBL" id="SKC35474.1"/>
    </source>
</evidence>
<dbReference type="EMBL" id="FUZT01000001">
    <property type="protein sequence ID" value="SKC35474.1"/>
    <property type="molecule type" value="Genomic_DNA"/>
</dbReference>
<gene>
    <name evidence="8" type="ORF">SAMN02194393_00043</name>
</gene>
<dbReference type="PANTHER" id="PTHR32089:SF112">
    <property type="entry name" value="LYSOZYME-LIKE PROTEIN-RELATED"/>
    <property type="match status" value="1"/>
</dbReference>
<keyword evidence="1 3" id="KW-0807">Transducer</keyword>
<dbReference type="SUPFAM" id="SSF58104">
    <property type="entry name" value="Methyl-accepting chemotaxis protein (MCP) signaling domain"/>
    <property type="match status" value="1"/>
</dbReference>
<organism evidence="8 9">
    <name type="scientific">Maledivibacter halophilus</name>
    <dbReference type="NCBI Taxonomy" id="36842"/>
    <lineage>
        <taxon>Bacteria</taxon>
        <taxon>Bacillati</taxon>
        <taxon>Bacillota</taxon>
        <taxon>Clostridia</taxon>
        <taxon>Peptostreptococcales</taxon>
        <taxon>Caminicellaceae</taxon>
        <taxon>Maledivibacter</taxon>
    </lineage>
</organism>
<dbReference type="CDD" id="cd11386">
    <property type="entry name" value="MCP_signal"/>
    <property type="match status" value="1"/>
</dbReference>
<keyword evidence="5" id="KW-1133">Transmembrane helix</keyword>
<evidence type="ECO:0000313" key="9">
    <source>
        <dbReference type="Proteomes" id="UP000190285"/>
    </source>
</evidence>
<accession>A0A1T5I8D2</accession>
<dbReference type="PROSITE" id="PS50885">
    <property type="entry name" value="HAMP"/>
    <property type="match status" value="1"/>
</dbReference>
<feature type="transmembrane region" description="Helical" evidence="5">
    <location>
        <begin position="12"/>
        <end position="30"/>
    </location>
</feature>
<dbReference type="AlphaFoldDB" id="A0A1T5I8D2"/>
<evidence type="ECO:0000256" key="4">
    <source>
        <dbReference type="SAM" id="Coils"/>
    </source>
</evidence>
<comment type="similarity">
    <text evidence="2">Belongs to the methyl-accepting chemotaxis (MCP) protein family.</text>
</comment>
<proteinExistence type="inferred from homology"/>
<evidence type="ECO:0000256" key="1">
    <source>
        <dbReference type="ARBA" id="ARBA00023224"/>
    </source>
</evidence>
<dbReference type="Pfam" id="PF00015">
    <property type="entry name" value="MCPsignal"/>
    <property type="match status" value="1"/>
</dbReference>
<dbReference type="SMART" id="SM00283">
    <property type="entry name" value="MA"/>
    <property type="match status" value="1"/>
</dbReference>
<name>A0A1T5I8D2_9FIRM</name>
<feature type="coiled-coil region" evidence="4">
    <location>
        <begin position="433"/>
        <end position="464"/>
    </location>
</feature>
<dbReference type="InterPro" id="IPR004089">
    <property type="entry name" value="MCPsignal_dom"/>
</dbReference>
<keyword evidence="5" id="KW-0812">Transmembrane</keyword>
<evidence type="ECO:0000259" key="7">
    <source>
        <dbReference type="PROSITE" id="PS50885"/>
    </source>
</evidence>
<dbReference type="Pfam" id="PF00672">
    <property type="entry name" value="HAMP"/>
    <property type="match status" value="1"/>
</dbReference>
<keyword evidence="5" id="KW-0472">Membrane</keyword>
<keyword evidence="9" id="KW-1185">Reference proteome</keyword>
<reference evidence="8 9" key="1">
    <citation type="submission" date="2017-02" db="EMBL/GenBank/DDBJ databases">
        <authorList>
            <person name="Peterson S.W."/>
        </authorList>
    </citation>
    <scope>NUCLEOTIDE SEQUENCE [LARGE SCALE GENOMIC DNA]</scope>
    <source>
        <strain evidence="8 9">M1</strain>
    </source>
</reference>
<dbReference type="Gene3D" id="1.10.287.950">
    <property type="entry name" value="Methyl-accepting chemotaxis protein"/>
    <property type="match status" value="1"/>
</dbReference>
<keyword evidence="4" id="KW-0175">Coiled coil</keyword>
<evidence type="ECO:0000256" key="5">
    <source>
        <dbReference type="SAM" id="Phobius"/>
    </source>
</evidence>
<dbReference type="RefSeq" id="WP_079488462.1">
    <property type="nucleotide sequence ID" value="NZ_FUZT01000001.1"/>
</dbReference>
<dbReference type="InterPro" id="IPR003660">
    <property type="entry name" value="HAMP_dom"/>
</dbReference>
<dbReference type="Proteomes" id="UP000190285">
    <property type="component" value="Unassembled WGS sequence"/>
</dbReference>
<feature type="domain" description="Methyl-accepting transducer" evidence="6">
    <location>
        <begin position="289"/>
        <end position="525"/>
    </location>
</feature>
<dbReference type="GO" id="GO:0007165">
    <property type="term" value="P:signal transduction"/>
    <property type="evidence" value="ECO:0007669"/>
    <property type="project" value="UniProtKB-KW"/>
</dbReference>
<evidence type="ECO:0000259" key="6">
    <source>
        <dbReference type="PROSITE" id="PS50111"/>
    </source>
</evidence>
<dbReference type="GO" id="GO:0016020">
    <property type="term" value="C:membrane"/>
    <property type="evidence" value="ECO:0007669"/>
    <property type="project" value="InterPro"/>
</dbReference>